<protein>
    <recommendedName>
        <fullName evidence="10">Cytochrome P450 monooxygenase</fullName>
    </recommendedName>
</protein>
<feature type="region of interest" description="Disordered" evidence="6">
    <location>
        <begin position="117"/>
        <end position="138"/>
    </location>
</feature>
<feature type="binding site" description="axial binding residue" evidence="5">
    <location>
        <position position="457"/>
    </location>
    <ligand>
        <name>heme</name>
        <dbReference type="ChEBI" id="CHEBI:30413"/>
    </ligand>
    <ligandPart>
        <name>Fe</name>
        <dbReference type="ChEBI" id="CHEBI:18248"/>
    </ligandPart>
</feature>
<keyword evidence="4 5" id="KW-0408">Iron</keyword>
<dbReference type="InterPro" id="IPR050121">
    <property type="entry name" value="Cytochrome_P450_monoxygenase"/>
</dbReference>
<reference evidence="8" key="1">
    <citation type="submission" date="2021-05" db="EMBL/GenBank/DDBJ databases">
        <authorList>
            <person name="Stam R."/>
        </authorList>
    </citation>
    <scope>NUCLEOTIDE SEQUENCE</scope>
    <source>
        <strain evidence="8">CS162</strain>
    </source>
</reference>
<dbReference type="Gene3D" id="1.10.630.10">
    <property type="entry name" value="Cytochrome P450"/>
    <property type="match status" value="1"/>
</dbReference>
<keyword evidence="5" id="KW-0349">Heme</keyword>
<evidence type="ECO:0000256" key="1">
    <source>
        <dbReference type="ARBA" id="ARBA00001971"/>
    </source>
</evidence>
<dbReference type="RefSeq" id="XP_043168540.1">
    <property type="nucleotide sequence ID" value="XM_043312605.1"/>
</dbReference>
<dbReference type="Proteomes" id="UP000676310">
    <property type="component" value="Unassembled WGS sequence"/>
</dbReference>
<dbReference type="PROSITE" id="PS00086">
    <property type="entry name" value="CYTOCHROME_P450"/>
    <property type="match status" value="1"/>
</dbReference>
<evidence type="ECO:0008006" key="10">
    <source>
        <dbReference type="Google" id="ProtNLM"/>
    </source>
</evidence>
<dbReference type="GO" id="GO:0020037">
    <property type="term" value="F:heme binding"/>
    <property type="evidence" value="ECO:0007669"/>
    <property type="project" value="InterPro"/>
</dbReference>
<keyword evidence="3 5" id="KW-0479">Metal-binding</keyword>
<evidence type="ECO:0000256" key="3">
    <source>
        <dbReference type="ARBA" id="ARBA00022723"/>
    </source>
</evidence>
<feature type="transmembrane region" description="Helical" evidence="7">
    <location>
        <begin position="21"/>
        <end position="39"/>
    </location>
</feature>
<evidence type="ECO:0000256" key="5">
    <source>
        <dbReference type="PIRSR" id="PIRSR602401-1"/>
    </source>
</evidence>
<dbReference type="PRINTS" id="PR00385">
    <property type="entry name" value="P450"/>
</dbReference>
<dbReference type="PANTHER" id="PTHR24305">
    <property type="entry name" value="CYTOCHROME P450"/>
    <property type="match status" value="1"/>
</dbReference>
<dbReference type="GO" id="GO:0005506">
    <property type="term" value="F:iron ion binding"/>
    <property type="evidence" value="ECO:0007669"/>
    <property type="project" value="InterPro"/>
</dbReference>
<evidence type="ECO:0000313" key="8">
    <source>
        <dbReference type="EMBL" id="CAG5158112.1"/>
    </source>
</evidence>
<dbReference type="GeneID" id="67016716"/>
<evidence type="ECO:0000256" key="6">
    <source>
        <dbReference type="SAM" id="MobiDB-lite"/>
    </source>
</evidence>
<keyword evidence="7" id="KW-0812">Transmembrane</keyword>
<dbReference type="SUPFAM" id="SSF48264">
    <property type="entry name" value="Cytochrome P450"/>
    <property type="match status" value="1"/>
</dbReference>
<dbReference type="InterPro" id="IPR017972">
    <property type="entry name" value="Cyt_P450_CS"/>
</dbReference>
<dbReference type="GO" id="GO:0016705">
    <property type="term" value="F:oxidoreductase activity, acting on paired donors, with incorporation or reduction of molecular oxygen"/>
    <property type="evidence" value="ECO:0007669"/>
    <property type="project" value="InterPro"/>
</dbReference>
<evidence type="ECO:0000256" key="2">
    <source>
        <dbReference type="ARBA" id="ARBA00010617"/>
    </source>
</evidence>
<evidence type="ECO:0000256" key="4">
    <source>
        <dbReference type="ARBA" id="ARBA00023004"/>
    </source>
</evidence>
<proteinExistence type="inferred from homology"/>
<dbReference type="InterPro" id="IPR002401">
    <property type="entry name" value="Cyt_P450_E_grp-I"/>
</dbReference>
<dbReference type="InterPro" id="IPR001128">
    <property type="entry name" value="Cyt_P450"/>
</dbReference>
<evidence type="ECO:0000256" key="7">
    <source>
        <dbReference type="SAM" id="Phobius"/>
    </source>
</evidence>
<keyword evidence="9" id="KW-1185">Reference proteome</keyword>
<dbReference type="AlphaFoldDB" id="A0A8J2I2C0"/>
<dbReference type="OrthoDB" id="3945418at2759"/>
<dbReference type="PRINTS" id="PR00463">
    <property type="entry name" value="EP450I"/>
</dbReference>
<dbReference type="CDD" id="cd11062">
    <property type="entry name" value="CYP58-like"/>
    <property type="match status" value="1"/>
</dbReference>
<keyword evidence="7" id="KW-1133">Transmembrane helix</keyword>
<comment type="similarity">
    <text evidence="2">Belongs to the cytochrome P450 family.</text>
</comment>
<organism evidence="8 9">
    <name type="scientific">Alternaria atra</name>
    <dbReference type="NCBI Taxonomy" id="119953"/>
    <lineage>
        <taxon>Eukaryota</taxon>
        <taxon>Fungi</taxon>
        <taxon>Dikarya</taxon>
        <taxon>Ascomycota</taxon>
        <taxon>Pezizomycotina</taxon>
        <taxon>Dothideomycetes</taxon>
        <taxon>Pleosporomycetidae</taxon>
        <taxon>Pleosporales</taxon>
        <taxon>Pleosporineae</taxon>
        <taxon>Pleosporaceae</taxon>
        <taxon>Alternaria</taxon>
        <taxon>Alternaria sect. Ulocladioides</taxon>
    </lineage>
</organism>
<dbReference type="EMBL" id="CAJRGZ010000018">
    <property type="protein sequence ID" value="CAG5158112.1"/>
    <property type="molecule type" value="Genomic_DNA"/>
</dbReference>
<dbReference type="InterPro" id="IPR036396">
    <property type="entry name" value="Cyt_P450_sf"/>
</dbReference>
<name>A0A8J2I2C0_9PLEO</name>
<dbReference type="GO" id="GO:0004497">
    <property type="term" value="F:monooxygenase activity"/>
    <property type="evidence" value="ECO:0007669"/>
    <property type="project" value="InterPro"/>
</dbReference>
<comment type="cofactor">
    <cofactor evidence="1 5">
        <name>heme</name>
        <dbReference type="ChEBI" id="CHEBI:30413"/>
    </cofactor>
</comment>
<keyword evidence="7" id="KW-0472">Membrane</keyword>
<dbReference type="PANTHER" id="PTHR24305:SF166">
    <property type="entry name" value="CYTOCHROME P450 12A4, MITOCHONDRIAL-RELATED"/>
    <property type="match status" value="1"/>
</dbReference>
<dbReference type="Pfam" id="PF00067">
    <property type="entry name" value="p450"/>
    <property type="match status" value="1"/>
</dbReference>
<sequence length="784" mass="88966">MEHVRENLVALYQDDESRRKVVYYIAAIVLSYGITLGLYRLTIHPLAKIPGPRIAALTSWYEIYYDVWQGGQYFRKIRKMHQKYGPIVRISPNEVHFNDPDFIDSLYPGAGERKTNRPVMVGKRSGTPDSMTATEDHDMHRKRRGVINPFFSVASVRKLEPVIREHTEKVLNRIEQASGPIEMNVLFKAYASDTVVQYAFGDCFHFLDDVQCGKPYFKAVDMFFSLNHLFGHWPIVGWMVAKTPGWMMRNFGEGLREMWEKKMWWLKKVEEIRTSNDPERIKSTIFGGVLNSSLPDAEKTNHRLASETQLVVFAGEGTTDVEPQLTLKSPAHTLSAAMFSLYTHPSILATVKAELSSIPNPPSFAQLDALPYFNAVIQETIRLHPGVVNRQWRYSPEPVVYGEYVVPAGITYGMTPTILHKTPSVFENPEEFRPERWIENPKLSRAFMGFSRGPRGCIGINLAKREISVLLAALLVKYDVYGEGKEKTGPTLQVFDTFKERDIDTNGEFIIPAPAKGNSCVQTDPTPDLGYEELWRLQHEFYERWITPNNVKEAESINSTIFSDNIQGRVSDTRTFVGRELNTEYIFGLFMPSDSLSIIGNPTEYEVIQFAAVQNIASATTRVNFTFPAFNNISLPVVINTWMTWNSARQMTQYDVVFWFETLPNLILSLGGSAEEAGGKTVNKIATSICNSMKILKMARTPSTILEGCYNFLTKEIRVGQSFELGMNTLMSRSVHELMVKYRPGVHCTHIGPTGRWRVDDTITYIEKAEERLDANSPWIAGGS</sequence>
<comment type="caution">
    <text evidence="8">The sequence shown here is derived from an EMBL/GenBank/DDBJ whole genome shotgun (WGS) entry which is preliminary data.</text>
</comment>
<gene>
    <name evidence="8" type="ORF">ALTATR162_LOCUS4989</name>
</gene>
<evidence type="ECO:0000313" key="9">
    <source>
        <dbReference type="Proteomes" id="UP000676310"/>
    </source>
</evidence>
<accession>A0A8J2I2C0</accession>